<comment type="caution">
    <text evidence="1">The sequence shown here is derived from an EMBL/GenBank/DDBJ whole genome shotgun (WGS) entry which is preliminary data.</text>
</comment>
<keyword evidence="2" id="KW-1185">Reference proteome</keyword>
<accession>A0ACC1TE26</accession>
<reference evidence="1" key="1">
    <citation type="submission" date="2022-07" db="EMBL/GenBank/DDBJ databases">
        <title>Genome Sequence of Phlebia brevispora.</title>
        <authorList>
            <person name="Buettner E."/>
        </authorList>
    </citation>
    <scope>NUCLEOTIDE SEQUENCE</scope>
    <source>
        <strain evidence="1">MPL23</strain>
    </source>
</reference>
<sequence>MANIAPVTSTAEKTPEIYRQRSICKVYPRDVSKRYDWVHLAFPKCCSCEKGAVQKCRFKEFRILVLEDPPSITFGCTTTTAEPQYPHVFTIMHDRQLIAWKKDMLRSALRPILDNALNFESRESSRLIRHVRDIHFNELCDFCATTLFSCAWFCRSCGREYCEACWEDQGHSIICCKETDTSLSPVTRFAEGELRTLIDDMNKLEALQAPWTPSGFMHMFGSQKCTVQDCESEREMKTTISEFFSNFGHAERRGKFASPGTIWKLKDWPPTEEFRHCAPELFGDYLQASLVPSFTNPNGAFNLAAHIPRDAIRPDLGPKMYNAFASPQDEDHHGSTRLHIDICEAVNYLTYAVIPTTDEAELKPKNGAANWVIVHRDDTERLVEYLGRTHRSSFGDGDNPIHTQKCFLTPNNVDEIISLGIRAYTICQSVGDAIFIPAGCPHQVSNTSDAMKIACDFLSPAGIGASQKLASEFRQQRIKHGWPADVLQLENLLYFAYCSLNVLWKGLEGNKTETISEASFPSRKVILPSDNALDAHKLRKALLKAKKIRKHAAKVQDRPYSCPGEGTACARGMKFLAQGLLDHMYVSLLWSSARVNHAILAASMCIERTSQRRKGLNYSDALEHWIRIYREYISQWTYTSVRAPRFSLILLANAGLALQNWRRERYVACSTPLLLTLIALISSCQKLVSGMSLHFARLICTDDLAVLSLPKQGPNTTATRARCTSKGCAITVAEREMTKLVSHVEARIDKERDEDENAVPYPLGRDALVRGFPVWRRRRFCKVNDIAADRFGVRDVDAHPSQRPCRVHVETGGLEDIRITTRPIRVGCLRSAQDSYQRPKSSIGNDPTTSPYRAARFLQSPNGTEYTSPEAALPRGSHIVTQALLKPQHVWRFLSRHMDPVPTSFSLRPLPHPKHERVAMESLPTVDRPAQLSRVLRTPPWRPVSTKAPPLETRAAQWNSVPEALPVQRTLSSLPVHEDDGSSSAENTVRHDDVGRYRGMLENISSGLGTVVPLKPRAPDALPRTESPTPSNELSSSNVSEEGSTCLSSRTTSSDESDREALGLTGHSTALRRDVSRAQVQRPPLPQYEPQPPMYRSFGRNKKPQDQRTSRFGNSFDYTWAPRPPPEEVFQRLKEYFPKHDVDEPAIEAASGSTSPTSVEPDPLPQAEPGARSLSVEIPRTASDKDDSRQIPVVEALGPGSGALKDLDQPNIVQCLGFGIFLDYVFGGSIAGCLRRHGKFDEEVTKSFIGQILSGLGCLHSRAFYTET</sequence>
<name>A0ACC1TE26_9APHY</name>
<dbReference type="Proteomes" id="UP001148662">
    <property type="component" value="Unassembled WGS sequence"/>
</dbReference>
<dbReference type="EMBL" id="JANHOG010000056">
    <property type="protein sequence ID" value="KAJ3558933.1"/>
    <property type="molecule type" value="Genomic_DNA"/>
</dbReference>
<protein>
    <submittedName>
        <fullName evidence="1">Uncharacterized protein</fullName>
    </submittedName>
</protein>
<evidence type="ECO:0000313" key="1">
    <source>
        <dbReference type="EMBL" id="KAJ3558933.1"/>
    </source>
</evidence>
<proteinExistence type="predicted"/>
<organism evidence="1 2">
    <name type="scientific">Phlebia brevispora</name>
    <dbReference type="NCBI Taxonomy" id="194682"/>
    <lineage>
        <taxon>Eukaryota</taxon>
        <taxon>Fungi</taxon>
        <taxon>Dikarya</taxon>
        <taxon>Basidiomycota</taxon>
        <taxon>Agaricomycotina</taxon>
        <taxon>Agaricomycetes</taxon>
        <taxon>Polyporales</taxon>
        <taxon>Meruliaceae</taxon>
        <taxon>Phlebia</taxon>
    </lineage>
</organism>
<gene>
    <name evidence="1" type="ORF">NM688_g640</name>
</gene>
<evidence type="ECO:0000313" key="2">
    <source>
        <dbReference type="Proteomes" id="UP001148662"/>
    </source>
</evidence>